<dbReference type="Pfam" id="PF25164">
    <property type="entry name" value="CoiA_N"/>
    <property type="match status" value="1"/>
</dbReference>
<dbReference type="InterPro" id="IPR010330">
    <property type="entry name" value="CoiA_nuc"/>
</dbReference>
<accession>A0A4Z0RZ75</accession>
<dbReference type="EMBL" id="PVSN01000026">
    <property type="protein sequence ID" value="TGE73589.1"/>
    <property type="molecule type" value="Genomic_DNA"/>
</dbReference>
<dbReference type="Proteomes" id="UP000297646">
    <property type="component" value="Unassembled WGS sequence"/>
</dbReference>
<evidence type="ECO:0000259" key="2">
    <source>
        <dbReference type="Pfam" id="PF25164"/>
    </source>
</evidence>
<sequence>MTYKSFSFVKKSIGKYGRLHLFITRRMHMFIAKKHGSVELVKADVAVKTAVYVCPGCEGEVQLKHGTIKTPHFSHVTLRDCQSLAEGESRDHLLGKLQLADFFENIGGTVELEVWLPDIQQRPDLVVTFNNVKIAVEFQCAPITAQRVSERSRGFESLGMDVVWVLGPTYQQKKLQQATWAKFARIRSDSLQVAFWRPKNNRVEWQSWWRLDCRNRVGQKYVGDPYRQLLKLQQLATQRADISRRWQKRLYRLGRSLVGMQWICHRLNAMPGGGRATQWEVSLAVLLALEKGPQTIEQLQEVVIQQAWFDFGATKQADAVRLWLDCLLDEWRVANVISQLDNRICLNKEPEWYVDYQHKLAALD</sequence>
<comment type="caution">
    <text evidence="3">The sequence shown here is derived from an EMBL/GenBank/DDBJ whole genome shotgun (WGS) entry which is preliminary data.</text>
</comment>
<protein>
    <recommendedName>
        <fullName evidence="5">Competence protein CoiA</fullName>
    </recommendedName>
</protein>
<feature type="domain" description="Competence protein CoiA nuclease-like" evidence="1">
    <location>
        <begin position="88"/>
        <end position="198"/>
    </location>
</feature>
<evidence type="ECO:0000313" key="4">
    <source>
        <dbReference type="Proteomes" id="UP000297646"/>
    </source>
</evidence>
<proteinExistence type="predicted"/>
<dbReference type="Pfam" id="PF06054">
    <property type="entry name" value="CoiA_nuc"/>
    <property type="match status" value="1"/>
</dbReference>
<evidence type="ECO:0000313" key="3">
    <source>
        <dbReference type="EMBL" id="TGE73589.1"/>
    </source>
</evidence>
<reference evidence="3 4" key="1">
    <citation type="submission" date="2018-03" db="EMBL/GenBank/DDBJ databases">
        <title>Genome sequencing of Weissella confusa isolates.</title>
        <authorList>
            <person name="Kajala I."/>
            <person name="Baruah R."/>
            <person name="Bergsveinson J."/>
            <person name="Juvonen R."/>
            <person name="Ziola B."/>
        </authorList>
    </citation>
    <scope>NUCLEOTIDE SEQUENCE [LARGE SCALE GENOMIC DNA]</scope>
    <source>
        <strain evidence="3 4">VTT E-062653</strain>
    </source>
</reference>
<evidence type="ECO:0008006" key="5">
    <source>
        <dbReference type="Google" id="ProtNLM"/>
    </source>
</evidence>
<feature type="domain" description="Competence protein CoiA-like N-terminal" evidence="2">
    <location>
        <begin position="49"/>
        <end position="83"/>
    </location>
</feature>
<organism evidence="3 4">
    <name type="scientific">Weissella confusa</name>
    <name type="common">Lactobacillus confusus</name>
    <dbReference type="NCBI Taxonomy" id="1583"/>
    <lineage>
        <taxon>Bacteria</taxon>
        <taxon>Bacillati</taxon>
        <taxon>Bacillota</taxon>
        <taxon>Bacilli</taxon>
        <taxon>Lactobacillales</taxon>
        <taxon>Lactobacillaceae</taxon>
        <taxon>Weissella</taxon>
    </lineage>
</organism>
<dbReference type="AlphaFoldDB" id="A0A4Z0RZ75"/>
<name>A0A4Z0RZ75_WEICO</name>
<evidence type="ECO:0000259" key="1">
    <source>
        <dbReference type="Pfam" id="PF06054"/>
    </source>
</evidence>
<dbReference type="InterPro" id="IPR057253">
    <property type="entry name" value="CoiA-like_N"/>
</dbReference>
<gene>
    <name evidence="3" type="ORF">C6P11_04280</name>
</gene>
<dbReference type="OrthoDB" id="3784230at2"/>